<evidence type="ECO:0000259" key="6">
    <source>
        <dbReference type="PROSITE" id="PS01358"/>
    </source>
</evidence>
<feature type="domain" description="RanBP2-type" evidence="6">
    <location>
        <begin position="737"/>
        <end position="756"/>
    </location>
</feature>
<dbReference type="InterPro" id="IPR049367">
    <property type="entry name" value="TX13C/D_rpt"/>
</dbReference>
<keyword evidence="3" id="KW-0863">Zinc-finger</keyword>
<dbReference type="PANTHER" id="PTHR23111">
    <property type="entry name" value="ZINC FINGER PROTEIN"/>
    <property type="match status" value="1"/>
</dbReference>
<organism evidence="7 8">
    <name type="scientific">Bos indicus</name>
    <name type="common">Zebu</name>
    <dbReference type="NCBI Taxonomy" id="9915"/>
    <lineage>
        <taxon>Eukaryota</taxon>
        <taxon>Metazoa</taxon>
        <taxon>Chordata</taxon>
        <taxon>Craniata</taxon>
        <taxon>Vertebrata</taxon>
        <taxon>Euteleostomi</taxon>
        <taxon>Mammalia</taxon>
        <taxon>Eutheria</taxon>
        <taxon>Laurasiatheria</taxon>
        <taxon>Artiodactyla</taxon>
        <taxon>Ruminantia</taxon>
        <taxon>Pecora</taxon>
        <taxon>Bovidae</taxon>
        <taxon>Bovinae</taxon>
        <taxon>Bos</taxon>
    </lineage>
</organism>
<evidence type="ECO:0000313" key="7">
    <source>
        <dbReference type="Proteomes" id="UP001652663"/>
    </source>
</evidence>
<dbReference type="InterPro" id="IPR028193">
    <property type="entry name" value="TEX13A-D_N"/>
</dbReference>
<keyword evidence="4" id="KW-0862">Zinc</keyword>
<sequence>MAVDFGDNASGFRHVDVIRFINNEVLENGGGPDFYMALRSRPWNEVEDQLQIVVADPRVPHAIKRACAWSALALSVRVGARQREQQAHHIRQLQQQVREHKAASWALANELKRLHEEREEAAAHGNALFALKQVMYERDMLRGRLLQFERAAQLAPVAHEMLPGPGAEQLGATAWPLNVPEHGKMVALGAQGMPHSESQMAAPAAVVYVPGPQSSFAQAVQPLPPMLVPHPFPCHESFPSGYPYVTPLPPVAVMEEGAVMAAAVPVAVAPQVPPLGIYPLGQWAAVGAQEEMAPPYDPSFYAQEEYSENLQGEYAQEACRSHSREEGAVCPQGMSSLRDSRSHSQEEGAVCPQGMSSLRDSRSQSQEEGAVCPQEMSSVGGCRSQSQEEGAVCPQEMSSLRDSRSQSQEEGAVCPQEMSSVGGCRSQSQEEGAVCPQGMSSVGGRRSHSQEEGAVCPQEMSSLQDSRSQSLAEGAVCPQMSSVGGSRSQSQEEGAVCPQGMSSVGGRRSHSREEGAVCPQEMSSLQDSRSQSLEEGAVCPQGMSSVGGSRSQSQEEGAVCPQGMSSVGASRSHSQEEDAVCPQGMFSLGGSRSHSREKGAVCPQGMSSLCDSRSQSREEGAVCPQGTVPQGDSRNHSQEGGPVCSQGTAPHGDSRSHSQKECPVMPQEKYSMSSSKFPKQEGPERPQGTCPSWYSKCYIVRKSSRKQEQNAKQPKEKNSSDTQHQQKPTIHPNQNCWECLRCKAVNFPWRKSCYKCKNVCRAFESGGLDPGQAH</sequence>
<feature type="compositionally biased region" description="Polar residues" evidence="5">
    <location>
        <begin position="542"/>
        <end position="555"/>
    </location>
</feature>
<evidence type="ECO:0000313" key="8">
    <source>
        <dbReference type="RefSeq" id="XP_070639686.1"/>
    </source>
</evidence>
<reference evidence="8" key="1">
    <citation type="submission" date="2025-08" db="UniProtKB">
        <authorList>
            <consortium name="RefSeq"/>
        </authorList>
    </citation>
    <scope>IDENTIFICATION</scope>
    <source>
        <tissue evidence="8">Blood</tissue>
    </source>
</reference>
<dbReference type="Pfam" id="PF20868">
    <property type="entry name" value="TX13_rpt"/>
    <property type="match status" value="2"/>
</dbReference>
<protein>
    <submittedName>
        <fullName evidence="8">Testis-expressed protein 13D</fullName>
    </submittedName>
</protein>
<feature type="compositionally biased region" description="Polar residues" evidence="5">
    <location>
        <begin position="459"/>
        <end position="471"/>
    </location>
</feature>
<feature type="region of interest" description="Disordered" evidence="5">
    <location>
        <begin position="704"/>
        <end position="729"/>
    </location>
</feature>
<evidence type="ECO:0000256" key="3">
    <source>
        <dbReference type="ARBA" id="ARBA00022771"/>
    </source>
</evidence>
<dbReference type="InterPro" id="IPR001876">
    <property type="entry name" value="Znf_RanBP2"/>
</dbReference>
<feature type="compositionally biased region" description="Basic and acidic residues" evidence="5">
    <location>
        <begin position="705"/>
        <end position="719"/>
    </location>
</feature>
<evidence type="ECO:0000256" key="5">
    <source>
        <dbReference type="SAM" id="MobiDB-lite"/>
    </source>
</evidence>
<dbReference type="Pfam" id="PF15186">
    <property type="entry name" value="TEX13"/>
    <property type="match status" value="1"/>
</dbReference>
<feature type="compositionally biased region" description="Polar residues" evidence="5">
    <location>
        <begin position="521"/>
        <end position="533"/>
    </location>
</feature>
<feature type="compositionally biased region" description="Polar residues" evidence="5">
    <location>
        <begin position="354"/>
        <end position="367"/>
    </location>
</feature>
<accession>A0ABM4RVW8</accession>
<gene>
    <name evidence="8" type="primary">TEX13D</name>
</gene>
<evidence type="ECO:0000256" key="4">
    <source>
        <dbReference type="ARBA" id="ARBA00022833"/>
    </source>
</evidence>
<comment type="similarity">
    <text evidence="1">Belongs to the TEX13 family.</text>
</comment>
<proteinExistence type="inferred from homology"/>
<name>A0ABM4RVW8_BOSIN</name>
<dbReference type="PROSITE" id="PS01358">
    <property type="entry name" value="ZF_RANBP2_1"/>
    <property type="match status" value="1"/>
</dbReference>
<feature type="compositionally biased region" description="Polar residues" evidence="5">
    <location>
        <begin position="479"/>
        <end position="492"/>
    </location>
</feature>
<dbReference type="RefSeq" id="XP_070639686.1">
    <property type="nucleotide sequence ID" value="XM_070783585.1"/>
</dbReference>
<dbReference type="GeneID" id="139180952"/>
<dbReference type="Proteomes" id="UP001652663">
    <property type="component" value="Chromosome X"/>
</dbReference>
<evidence type="ECO:0000256" key="1">
    <source>
        <dbReference type="ARBA" id="ARBA00008287"/>
    </source>
</evidence>
<evidence type="ECO:0000256" key="2">
    <source>
        <dbReference type="ARBA" id="ARBA00022723"/>
    </source>
</evidence>
<feature type="region of interest" description="Disordered" evidence="5">
    <location>
        <begin position="326"/>
        <end position="688"/>
    </location>
</feature>
<feature type="compositionally biased region" description="Polar residues" evidence="5">
    <location>
        <begin position="563"/>
        <end position="572"/>
    </location>
</feature>
<keyword evidence="2" id="KW-0479">Metal-binding</keyword>
<keyword evidence="7" id="KW-1185">Reference proteome</keyword>
<feature type="compositionally biased region" description="Polar residues" evidence="5">
    <location>
        <begin position="720"/>
        <end position="729"/>
    </location>
</feature>
<dbReference type="PANTHER" id="PTHR23111:SF28">
    <property type="entry name" value="TESTIS-EXPRESSED PROTEIN 13D"/>
    <property type="match status" value="1"/>
</dbReference>